<keyword evidence="2" id="KW-1185">Reference proteome</keyword>
<name>A0A074Z164_OPIVI</name>
<reference evidence="1 2" key="1">
    <citation type="submission" date="2013-11" db="EMBL/GenBank/DDBJ databases">
        <title>Opisthorchis viverrini - life in the bile duct.</title>
        <authorList>
            <person name="Young N.D."/>
            <person name="Nagarajan N."/>
            <person name="Lin S.J."/>
            <person name="Korhonen P.K."/>
            <person name="Jex A.R."/>
            <person name="Hall R.S."/>
            <person name="Safavi-Hemami H."/>
            <person name="Kaewkong W."/>
            <person name="Bertrand D."/>
            <person name="Gao S."/>
            <person name="Seet Q."/>
            <person name="Wongkham S."/>
            <person name="Teh B.T."/>
            <person name="Wongkham C."/>
            <person name="Intapan P.M."/>
            <person name="Maleewong W."/>
            <person name="Yang X."/>
            <person name="Hu M."/>
            <person name="Wang Z."/>
            <person name="Hofmann A."/>
            <person name="Sternberg P.W."/>
            <person name="Tan P."/>
            <person name="Wang J."/>
            <person name="Gasser R.B."/>
        </authorList>
    </citation>
    <scope>NUCLEOTIDE SEQUENCE [LARGE SCALE GENOMIC DNA]</scope>
</reference>
<protein>
    <submittedName>
        <fullName evidence="1">Uncharacterized protein</fullName>
    </submittedName>
</protein>
<evidence type="ECO:0000313" key="1">
    <source>
        <dbReference type="EMBL" id="KER19207.1"/>
    </source>
</evidence>
<sequence length="212" mass="23932">MLPMANDSQYNYRRLSTNFISAGKERNRTLVDIVVEQSIKTKRAVKKLSDIGYSLSVRASVIKHRVRKVGQLGVAVSQTSHKDETLELILGHGAELKALAFSVDHTGICDEILSIPFDNLETLITNIEQGTLFTEYLGQNFDSICETKVTREFGENEICEPIVFSCPQFPQQQTNFPRIIKLSKVGLKHVFIFLEPTFESSSRFSIKIEFGN</sequence>
<dbReference type="KEGG" id="ovi:T265_11937"/>
<dbReference type="EMBL" id="KL597290">
    <property type="protein sequence ID" value="KER19207.1"/>
    <property type="molecule type" value="Genomic_DNA"/>
</dbReference>
<dbReference type="GeneID" id="20326105"/>
<accession>A0A074Z164</accession>
<dbReference type="RefSeq" id="XP_009177043.1">
    <property type="nucleotide sequence ID" value="XM_009178779.1"/>
</dbReference>
<evidence type="ECO:0000313" key="2">
    <source>
        <dbReference type="Proteomes" id="UP000054324"/>
    </source>
</evidence>
<dbReference type="AlphaFoldDB" id="A0A074Z164"/>
<proteinExistence type="predicted"/>
<dbReference type="OrthoDB" id="10540062at2759"/>
<dbReference type="Proteomes" id="UP000054324">
    <property type="component" value="Unassembled WGS sequence"/>
</dbReference>
<dbReference type="CTD" id="20326105"/>
<organism evidence="1 2">
    <name type="scientific">Opisthorchis viverrini</name>
    <name type="common">Southeast Asian liver fluke</name>
    <dbReference type="NCBI Taxonomy" id="6198"/>
    <lineage>
        <taxon>Eukaryota</taxon>
        <taxon>Metazoa</taxon>
        <taxon>Spiralia</taxon>
        <taxon>Lophotrochozoa</taxon>
        <taxon>Platyhelminthes</taxon>
        <taxon>Trematoda</taxon>
        <taxon>Digenea</taxon>
        <taxon>Opisthorchiida</taxon>
        <taxon>Opisthorchiata</taxon>
        <taxon>Opisthorchiidae</taxon>
        <taxon>Opisthorchis</taxon>
    </lineage>
</organism>
<gene>
    <name evidence="1" type="ORF">T265_11937</name>
</gene>